<dbReference type="EMBL" id="JABSNW010000006">
    <property type="protein sequence ID" value="KAL2886762.1"/>
    <property type="molecule type" value="Genomic_DNA"/>
</dbReference>
<feature type="region of interest" description="Disordered" evidence="1">
    <location>
        <begin position="247"/>
        <end position="307"/>
    </location>
</feature>
<evidence type="ECO:0000313" key="3">
    <source>
        <dbReference type="Proteomes" id="UP001610728"/>
    </source>
</evidence>
<comment type="caution">
    <text evidence="2">The sequence shown here is derived from an EMBL/GenBank/DDBJ whole genome shotgun (WGS) entry which is preliminary data.</text>
</comment>
<dbReference type="GeneID" id="98119988"/>
<dbReference type="RefSeq" id="XP_070857942.1">
    <property type="nucleotide sequence ID" value="XM_071003757.1"/>
</dbReference>
<protein>
    <submittedName>
        <fullName evidence="2">Uncharacterized protein</fullName>
    </submittedName>
</protein>
<evidence type="ECO:0000256" key="1">
    <source>
        <dbReference type="SAM" id="MobiDB-lite"/>
    </source>
</evidence>
<feature type="compositionally biased region" description="Basic and acidic residues" evidence="1">
    <location>
        <begin position="421"/>
        <end position="432"/>
    </location>
</feature>
<gene>
    <name evidence="2" type="ORF">HOO65_060592</name>
</gene>
<feature type="compositionally biased region" description="Low complexity" evidence="1">
    <location>
        <begin position="450"/>
        <end position="482"/>
    </location>
</feature>
<feature type="compositionally biased region" description="Polar residues" evidence="1">
    <location>
        <begin position="285"/>
        <end position="307"/>
    </location>
</feature>
<keyword evidence="3" id="KW-1185">Reference proteome</keyword>
<feature type="compositionally biased region" description="Polar residues" evidence="1">
    <location>
        <begin position="510"/>
        <end position="525"/>
    </location>
</feature>
<reference evidence="2 3" key="1">
    <citation type="submission" date="2020-05" db="EMBL/GenBank/DDBJ databases">
        <title>Ceratocystis lukuohia genome.</title>
        <authorList>
            <person name="Harrington T.C."/>
            <person name="Kim K."/>
            <person name="Mayers C.G."/>
        </authorList>
    </citation>
    <scope>NUCLEOTIDE SEQUENCE [LARGE SCALE GENOMIC DNA]</scope>
    <source>
        <strain evidence="2 3">C4212</strain>
    </source>
</reference>
<feature type="compositionally biased region" description="Basic and acidic residues" evidence="1">
    <location>
        <begin position="529"/>
        <end position="540"/>
    </location>
</feature>
<accession>A0ABR4MEQ7</accession>
<sequence>MSSILSLPHTSIDLTRAVVANHDPRTKQTTDKSAFGHQVSLGFRVETSAYGMGAGGTIYESVVMSLQCGTEQVIVRVLSVEFRMELDFERIIRLFEGLNLNYKPFIAQKGQGTVHRGTTASPFTTGPNTHAVAPYRSVHSASPAPVSNAFRSQGLDFGISDQTFSPHSQSFCKEPPISSSRYDFAEGRDFPGRSSPFNREFHQRPACFASDIEVHSQPLLSSQDCFPGRYGGVEAHTMSDNVSAGLSRQDSRALMPPPRFINSSKFTTSRVQSPTALTAGPEQPFSLSQVSDNGLDNMDLTSSPARSVQTVRVGGSIDDFLPPPRTLPFSTASQKALSETTVVDILGNTNGSDSESDSENTQSDKTETASPGKTNTASSSPSKKASDSKVGAEKKPARVQPSRKKAIPAVATVTGSSRKRKTEEKAEEEKANSKSPKKKAKTNPKIASPAKVKATDATATKTNPKIALPAKVKATDATVTKTSPNKKNKKEPQNDTTPQKKGPIRGAVTKKTTIKSASPKTQKSPRVTLAEKGREKDHVGVEGNASKPTAMQSGDEKEATKPTLDGEIGTELSLAQTRLVDNVRASHSSKLFTKALTGLLISPSHMLAAIERDAPWLLGAQNLS</sequence>
<evidence type="ECO:0000313" key="2">
    <source>
        <dbReference type="EMBL" id="KAL2886762.1"/>
    </source>
</evidence>
<feature type="compositionally biased region" description="Polar residues" evidence="1">
    <location>
        <begin position="346"/>
        <end position="361"/>
    </location>
</feature>
<name>A0ABR4MEQ7_9PEZI</name>
<feature type="region of interest" description="Disordered" evidence="1">
    <location>
        <begin position="346"/>
        <end position="565"/>
    </location>
</feature>
<proteinExistence type="predicted"/>
<organism evidence="2 3">
    <name type="scientific">Ceratocystis lukuohia</name>
    <dbReference type="NCBI Taxonomy" id="2019550"/>
    <lineage>
        <taxon>Eukaryota</taxon>
        <taxon>Fungi</taxon>
        <taxon>Dikarya</taxon>
        <taxon>Ascomycota</taxon>
        <taxon>Pezizomycotina</taxon>
        <taxon>Sordariomycetes</taxon>
        <taxon>Hypocreomycetidae</taxon>
        <taxon>Microascales</taxon>
        <taxon>Ceratocystidaceae</taxon>
        <taxon>Ceratocystis</taxon>
    </lineage>
</organism>
<feature type="compositionally biased region" description="Basic and acidic residues" evidence="1">
    <location>
        <begin position="384"/>
        <end position="396"/>
    </location>
</feature>
<dbReference type="Proteomes" id="UP001610728">
    <property type="component" value="Unassembled WGS sequence"/>
</dbReference>
<feature type="compositionally biased region" description="Polar residues" evidence="1">
    <location>
        <begin position="261"/>
        <end position="276"/>
    </location>
</feature>